<proteinExistence type="predicted"/>
<evidence type="ECO:0000256" key="1">
    <source>
        <dbReference type="SAM" id="MobiDB-lite"/>
    </source>
</evidence>
<sequence>MGRLRLMPRTLPLRAVQRQTAASRLASPWSRVQQGTLGGLPRFRFISPSTLAHTPNFRASRGHLPPPADGAVPADGPPRDGVPADGPPRDGVPADGAPGDGVAGDGVAGVGTGVVQVLQELTREKKRRLRARRREEEAVILE</sequence>
<feature type="compositionally biased region" description="Gly residues" evidence="1">
    <location>
        <begin position="98"/>
        <end position="108"/>
    </location>
</feature>
<evidence type="ECO:0000313" key="3">
    <source>
        <dbReference type="Proteomes" id="UP000236161"/>
    </source>
</evidence>
<dbReference type="EMBL" id="KZ451906">
    <property type="protein sequence ID" value="PKA64170.1"/>
    <property type="molecule type" value="Genomic_DNA"/>
</dbReference>
<feature type="region of interest" description="Disordered" evidence="1">
    <location>
        <begin position="54"/>
        <end position="108"/>
    </location>
</feature>
<name>A0A2I0B8Q3_9ASPA</name>
<evidence type="ECO:0000313" key="2">
    <source>
        <dbReference type="EMBL" id="PKA64170.1"/>
    </source>
</evidence>
<protein>
    <submittedName>
        <fullName evidence="2">Uncharacterized protein</fullName>
    </submittedName>
</protein>
<keyword evidence="3" id="KW-1185">Reference proteome</keyword>
<gene>
    <name evidence="2" type="ORF">AXF42_Ash005183</name>
</gene>
<feature type="compositionally biased region" description="Low complexity" evidence="1">
    <location>
        <begin position="69"/>
        <end position="97"/>
    </location>
</feature>
<reference evidence="2 3" key="1">
    <citation type="journal article" date="2017" name="Nature">
        <title>The Apostasia genome and the evolution of orchids.</title>
        <authorList>
            <person name="Zhang G.Q."/>
            <person name="Liu K.W."/>
            <person name="Li Z."/>
            <person name="Lohaus R."/>
            <person name="Hsiao Y.Y."/>
            <person name="Niu S.C."/>
            <person name="Wang J.Y."/>
            <person name="Lin Y.C."/>
            <person name="Xu Q."/>
            <person name="Chen L.J."/>
            <person name="Yoshida K."/>
            <person name="Fujiwara S."/>
            <person name="Wang Z.W."/>
            <person name="Zhang Y.Q."/>
            <person name="Mitsuda N."/>
            <person name="Wang M."/>
            <person name="Liu G.H."/>
            <person name="Pecoraro L."/>
            <person name="Huang H.X."/>
            <person name="Xiao X.J."/>
            <person name="Lin M."/>
            <person name="Wu X.Y."/>
            <person name="Wu W.L."/>
            <person name="Chen Y.Y."/>
            <person name="Chang S.B."/>
            <person name="Sakamoto S."/>
            <person name="Ohme-Takagi M."/>
            <person name="Yagi M."/>
            <person name="Zeng S.J."/>
            <person name="Shen C.Y."/>
            <person name="Yeh C.M."/>
            <person name="Luo Y.B."/>
            <person name="Tsai W.C."/>
            <person name="Van de Peer Y."/>
            <person name="Liu Z.J."/>
        </authorList>
    </citation>
    <scope>NUCLEOTIDE SEQUENCE [LARGE SCALE GENOMIC DNA]</scope>
    <source>
        <strain evidence="3">cv. Shenzhen</strain>
        <tissue evidence="2">Stem</tissue>
    </source>
</reference>
<dbReference type="OrthoDB" id="695716at2759"/>
<accession>A0A2I0B8Q3</accession>
<dbReference type="Proteomes" id="UP000236161">
    <property type="component" value="Unassembled WGS sequence"/>
</dbReference>
<organism evidence="2 3">
    <name type="scientific">Apostasia shenzhenica</name>
    <dbReference type="NCBI Taxonomy" id="1088818"/>
    <lineage>
        <taxon>Eukaryota</taxon>
        <taxon>Viridiplantae</taxon>
        <taxon>Streptophyta</taxon>
        <taxon>Embryophyta</taxon>
        <taxon>Tracheophyta</taxon>
        <taxon>Spermatophyta</taxon>
        <taxon>Magnoliopsida</taxon>
        <taxon>Liliopsida</taxon>
        <taxon>Asparagales</taxon>
        <taxon>Orchidaceae</taxon>
        <taxon>Apostasioideae</taxon>
        <taxon>Apostasia</taxon>
    </lineage>
</organism>
<dbReference type="AlphaFoldDB" id="A0A2I0B8Q3"/>